<dbReference type="Gene3D" id="3.90.550.10">
    <property type="entry name" value="Spore Coat Polysaccharide Biosynthesis Protein SpsA, Chain A"/>
    <property type="match status" value="1"/>
</dbReference>
<dbReference type="InterPro" id="IPR029044">
    <property type="entry name" value="Nucleotide-diphossugar_trans"/>
</dbReference>
<proteinExistence type="predicted"/>
<evidence type="ECO:0000256" key="2">
    <source>
        <dbReference type="ARBA" id="ARBA00004323"/>
    </source>
</evidence>
<evidence type="ECO:0000256" key="3">
    <source>
        <dbReference type="ARBA" id="ARBA00004922"/>
    </source>
</evidence>
<evidence type="ECO:0000256" key="6">
    <source>
        <dbReference type="ARBA" id="ARBA00022692"/>
    </source>
</evidence>
<gene>
    <name evidence="13" type="ORF">SMN_3149</name>
</gene>
<evidence type="ECO:0000256" key="4">
    <source>
        <dbReference type="ARBA" id="ARBA00022676"/>
    </source>
</evidence>
<evidence type="ECO:0000256" key="1">
    <source>
        <dbReference type="ARBA" id="ARBA00001936"/>
    </source>
</evidence>
<keyword evidence="14" id="KW-1185">Reference proteome</keyword>
<keyword evidence="11" id="KW-0472">Membrane</keyword>
<keyword evidence="9" id="KW-1133">Transmembrane helix</keyword>
<keyword evidence="7" id="KW-0479">Metal-binding</keyword>
<sequence length="406" mass="47594">MKVKQTMILAPIVLFVYNRLWHTRQTVEALQKNETAGDSQLFIFSDGAKDEDSLREVENVRAYLKTIKGFNKITIIERDINWGLADNIIDGVSAIITKYGKVIVLEDDIVTSPQFLNFMNNALIFYENEKRVWHISGWNYPIETAHLEDTFLWRAIQCWGWATWQDRWKHFEKNPQHLIENFTQEDIYAFDLEGINFFWQQVIKNAKNQINTWAVFWYATFFRHKGLCLSPSQTYVYNIGFDGSGIHCDTNDIYTGVLNTKQTVTYTHQIEENEIALNRIKLFYRENIQIKNDTIAFSKSLGIVYNYLSTLKRDDKYYIVYGAGFGAKLIINFMPTSIVYMIDQDISKQGDFIENIPIYYLDSLHKNPEYQILISPFGRAKEIMSTLHVMYNVPMERMVSLDILND</sequence>
<evidence type="ECO:0000256" key="8">
    <source>
        <dbReference type="ARBA" id="ARBA00022968"/>
    </source>
</evidence>
<keyword evidence="10" id="KW-0333">Golgi apparatus</keyword>
<comment type="cofactor">
    <cofactor evidence="1">
        <name>Mn(2+)</name>
        <dbReference type="ChEBI" id="CHEBI:29035"/>
    </cofactor>
</comment>
<keyword evidence="12" id="KW-0464">Manganese</keyword>
<evidence type="ECO:0000256" key="11">
    <source>
        <dbReference type="ARBA" id="ARBA00023136"/>
    </source>
</evidence>
<evidence type="ECO:0000256" key="10">
    <source>
        <dbReference type="ARBA" id="ARBA00023034"/>
    </source>
</evidence>
<evidence type="ECO:0000313" key="14">
    <source>
        <dbReference type="Proteomes" id="UP000323483"/>
    </source>
</evidence>
<reference evidence="13" key="1">
    <citation type="submission" date="2019-08" db="EMBL/GenBank/DDBJ databases">
        <title>Organohalide respiration in Sulfurospirillum species is regulated by a two-component system as unraveled by comparative genomics, and transcriptomics, and regulator binding studies.</title>
        <authorList>
            <person name="Goris T."/>
            <person name="Esken J."/>
            <person name="Gadkari J."/>
            <person name="Bischler T."/>
            <person name="Foerstner K."/>
            <person name="Sharma C.M."/>
            <person name="Diekert G."/>
            <person name="Schubert T."/>
        </authorList>
    </citation>
    <scope>NUCLEOTIDE SEQUENCE [LARGE SCALE GENOMIC DNA]</scope>
    <source>
        <strain evidence="13">N</strain>
    </source>
</reference>
<evidence type="ECO:0000313" key="13">
    <source>
        <dbReference type="EMBL" id="QEH07898.1"/>
    </source>
</evidence>
<protein>
    <submittedName>
        <fullName evidence="13">Sugartransferase</fullName>
    </submittedName>
</protein>
<name>A0ABX5Z5K9_SULMU</name>
<dbReference type="SUPFAM" id="SSF53448">
    <property type="entry name" value="Nucleotide-diphospho-sugar transferases"/>
    <property type="match status" value="1"/>
</dbReference>
<evidence type="ECO:0000256" key="7">
    <source>
        <dbReference type="ARBA" id="ARBA00022723"/>
    </source>
</evidence>
<evidence type="ECO:0000256" key="9">
    <source>
        <dbReference type="ARBA" id="ARBA00022989"/>
    </source>
</evidence>
<dbReference type="InterPro" id="IPR004139">
    <property type="entry name" value="Glyco_trans_13"/>
</dbReference>
<keyword evidence="4" id="KW-0328">Glycosyltransferase</keyword>
<organism evidence="13 14">
    <name type="scientific">Sulfurospirillum multivorans</name>
    <name type="common">Dehalospirillum multivorans</name>
    <dbReference type="NCBI Taxonomy" id="66821"/>
    <lineage>
        <taxon>Bacteria</taxon>
        <taxon>Pseudomonadati</taxon>
        <taxon>Campylobacterota</taxon>
        <taxon>Epsilonproteobacteria</taxon>
        <taxon>Campylobacterales</taxon>
        <taxon>Sulfurospirillaceae</taxon>
        <taxon>Sulfurospirillum</taxon>
    </lineage>
</organism>
<comment type="pathway">
    <text evidence="3">Protein modification; protein glycosylation.</text>
</comment>
<evidence type="ECO:0000256" key="5">
    <source>
        <dbReference type="ARBA" id="ARBA00022679"/>
    </source>
</evidence>
<keyword evidence="6" id="KW-0812">Transmembrane</keyword>
<keyword evidence="8" id="KW-0735">Signal-anchor</keyword>
<dbReference type="Pfam" id="PF03071">
    <property type="entry name" value="GNT-I"/>
    <property type="match status" value="1"/>
</dbReference>
<dbReference type="RefSeq" id="WP_148295314.1">
    <property type="nucleotide sequence ID" value="NZ_CP042966.1"/>
</dbReference>
<accession>A0ABX5Z5K9</accession>
<evidence type="ECO:0000256" key="12">
    <source>
        <dbReference type="ARBA" id="ARBA00023211"/>
    </source>
</evidence>
<comment type="subcellular location">
    <subcellularLocation>
        <location evidence="2">Golgi apparatus membrane</location>
        <topology evidence="2">Single-pass type II membrane protein</topology>
    </subcellularLocation>
</comment>
<dbReference type="Proteomes" id="UP000323483">
    <property type="component" value="Chromosome"/>
</dbReference>
<dbReference type="EMBL" id="CP042966">
    <property type="protein sequence ID" value="QEH07898.1"/>
    <property type="molecule type" value="Genomic_DNA"/>
</dbReference>
<dbReference type="Gene3D" id="3.40.50.720">
    <property type="entry name" value="NAD(P)-binding Rossmann-like Domain"/>
    <property type="match status" value="1"/>
</dbReference>
<keyword evidence="5" id="KW-0808">Transferase</keyword>